<feature type="region of interest" description="Disordered" evidence="2">
    <location>
        <begin position="532"/>
        <end position="590"/>
    </location>
</feature>
<evidence type="ECO:0000259" key="3">
    <source>
        <dbReference type="Pfam" id="PF04195"/>
    </source>
</evidence>
<name>A0A0L9UCQ9_PHAAN</name>
<feature type="region of interest" description="Disordered" evidence="2">
    <location>
        <begin position="387"/>
        <end position="436"/>
    </location>
</feature>
<dbReference type="EMBL" id="CM003374">
    <property type="protein sequence ID" value="KOM40471.1"/>
    <property type="molecule type" value="Genomic_DNA"/>
</dbReference>
<organism evidence="4 5">
    <name type="scientific">Phaseolus angularis</name>
    <name type="common">Azuki bean</name>
    <name type="synonym">Vigna angularis</name>
    <dbReference type="NCBI Taxonomy" id="3914"/>
    <lineage>
        <taxon>Eukaryota</taxon>
        <taxon>Viridiplantae</taxon>
        <taxon>Streptophyta</taxon>
        <taxon>Embryophyta</taxon>
        <taxon>Tracheophyta</taxon>
        <taxon>Spermatophyta</taxon>
        <taxon>Magnoliopsida</taxon>
        <taxon>eudicotyledons</taxon>
        <taxon>Gunneridae</taxon>
        <taxon>Pentapetalae</taxon>
        <taxon>rosids</taxon>
        <taxon>fabids</taxon>
        <taxon>Fabales</taxon>
        <taxon>Fabaceae</taxon>
        <taxon>Papilionoideae</taxon>
        <taxon>50 kb inversion clade</taxon>
        <taxon>NPAAA clade</taxon>
        <taxon>indigoferoid/millettioid clade</taxon>
        <taxon>Phaseoleae</taxon>
        <taxon>Vigna</taxon>
    </lineage>
</organism>
<evidence type="ECO:0000256" key="2">
    <source>
        <dbReference type="SAM" id="MobiDB-lite"/>
    </source>
</evidence>
<feature type="compositionally biased region" description="Basic and acidic residues" evidence="2">
    <location>
        <begin position="398"/>
        <end position="411"/>
    </location>
</feature>
<feature type="compositionally biased region" description="Low complexity" evidence="2">
    <location>
        <begin position="28"/>
        <end position="39"/>
    </location>
</feature>
<feature type="coiled-coil region" evidence="1">
    <location>
        <begin position="480"/>
        <end position="528"/>
    </location>
</feature>
<keyword evidence="1" id="KW-0175">Coiled coil</keyword>
<evidence type="ECO:0000313" key="5">
    <source>
        <dbReference type="Proteomes" id="UP000053144"/>
    </source>
</evidence>
<dbReference type="Gramene" id="KOM40471">
    <property type="protein sequence ID" value="KOM40471"/>
    <property type="gene ID" value="LR48_Vigan04g066900"/>
</dbReference>
<evidence type="ECO:0000256" key="1">
    <source>
        <dbReference type="SAM" id="Coils"/>
    </source>
</evidence>
<feature type="compositionally biased region" description="Gly residues" evidence="2">
    <location>
        <begin position="14"/>
        <end position="23"/>
    </location>
</feature>
<dbReference type="Proteomes" id="UP000053144">
    <property type="component" value="Chromosome 4"/>
</dbReference>
<protein>
    <recommendedName>
        <fullName evidence="3">Transposase (putative) gypsy type domain-containing protein</fullName>
    </recommendedName>
</protein>
<reference evidence="5" key="1">
    <citation type="journal article" date="2015" name="Proc. Natl. Acad. Sci. U.S.A.">
        <title>Genome sequencing of adzuki bean (Vigna angularis) provides insight into high starch and low fat accumulation and domestication.</title>
        <authorList>
            <person name="Yang K."/>
            <person name="Tian Z."/>
            <person name="Chen C."/>
            <person name="Luo L."/>
            <person name="Zhao B."/>
            <person name="Wang Z."/>
            <person name="Yu L."/>
            <person name="Li Y."/>
            <person name="Sun Y."/>
            <person name="Li W."/>
            <person name="Chen Y."/>
            <person name="Li Y."/>
            <person name="Zhang Y."/>
            <person name="Ai D."/>
            <person name="Zhao J."/>
            <person name="Shang C."/>
            <person name="Ma Y."/>
            <person name="Wu B."/>
            <person name="Wang M."/>
            <person name="Gao L."/>
            <person name="Sun D."/>
            <person name="Zhang P."/>
            <person name="Guo F."/>
            <person name="Wang W."/>
            <person name="Li Y."/>
            <person name="Wang J."/>
            <person name="Varshney R.K."/>
            <person name="Wang J."/>
            <person name="Ling H.Q."/>
            <person name="Wan P."/>
        </authorList>
    </citation>
    <scope>NUCLEOTIDE SEQUENCE</scope>
    <source>
        <strain evidence="5">cv. Jingnong 6</strain>
    </source>
</reference>
<feature type="region of interest" description="Disordered" evidence="2">
    <location>
        <begin position="1"/>
        <end position="50"/>
    </location>
</feature>
<dbReference type="Pfam" id="PF04195">
    <property type="entry name" value="Transposase_28"/>
    <property type="match status" value="1"/>
</dbReference>
<dbReference type="AlphaFoldDB" id="A0A0L9UCQ9"/>
<dbReference type="InterPro" id="IPR007321">
    <property type="entry name" value="Transposase_28"/>
</dbReference>
<gene>
    <name evidence="4" type="ORF">LR48_Vigan04g066900</name>
</gene>
<accession>A0A0L9UCQ9</accession>
<feature type="region of interest" description="Disordered" evidence="2">
    <location>
        <begin position="324"/>
        <end position="354"/>
    </location>
</feature>
<evidence type="ECO:0000313" key="4">
    <source>
        <dbReference type="EMBL" id="KOM40471.1"/>
    </source>
</evidence>
<feature type="domain" description="Transposase (putative) gypsy type" evidence="3">
    <location>
        <begin position="184"/>
        <end position="222"/>
    </location>
</feature>
<sequence length="625" mass="68130">MAVVHVESSSESSGRGGGRSAGGDGEHGSSPSSVSSSFLEESDHSPGVEPNFVEADKRIIYGIPIHLLKGGILVDGSPLELAGIGAVILGYDWAPHDANLFASEYATKKALSWRVGRLYIVRDVEDSHLIRAGVSLQNERVYHGKETSPDDFFFMYANLFSQLCVRVPFYGVSNGHSPGNECRPVQLHPNSWAAIQAFLVVCLAVGVNPTIPVFFHYFEVRPPPKGCWVSLTSVRDRTLFRSFFDSYKNFKDQFFKVIIDAVDRHEFHDAVGNPLFPFYWTRNPRKIKAYPVGVLSPADLEAVRTINALPRRLSAKGVRASSSSALRPPIVRRASSSSRLPKVTSAIPSPDPPAVMTTEVAAAVANEPVPSLTAVFVDPSSKAATTATVPLVRKRKEHREGEKGRKEKEGSSSRSASKKARKGKEGSSSRPLPGGVFSLVFNMNDRTNFHMSSSQWALIEPLSEAELTNAMSEMSTRADNDRLREECDQLKAVVSRQKKSEGGLLQVNRALTDDLAKAKEKISELEEVHLDAPAADDEPQEMHDPSSIGAVDQRVEVEDVDEAAEDADGRRVPSGSGSSGRTLRSPAGQIDNGSIWNSPFINLDFVGSGRQWFFGKNSPFTAPLS</sequence>
<feature type="compositionally biased region" description="Low complexity" evidence="2">
    <location>
        <begin position="1"/>
        <end position="13"/>
    </location>
</feature>
<proteinExistence type="predicted"/>